<evidence type="ECO:0000313" key="5">
    <source>
        <dbReference type="EMBL" id="MDR6213683.1"/>
    </source>
</evidence>
<comment type="caution">
    <text evidence="5">The sequence shown here is derived from an EMBL/GenBank/DDBJ whole genome shotgun (WGS) entry which is preliminary data.</text>
</comment>
<protein>
    <submittedName>
        <fullName evidence="5">Ureidoglycolate lyase</fullName>
        <ecNumber evidence="5">4.3.2.3</ecNumber>
    </submittedName>
</protein>
<dbReference type="InterPro" id="IPR007247">
    <property type="entry name" value="Ureidogly_lyase"/>
</dbReference>
<dbReference type="PANTHER" id="PTHR21221:SF1">
    <property type="entry name" value="UREIDOGLYCOLATE LYASE"/>
    <property type="match status" value="1"/>
</dbReference>
<evidence type="ECO:0000256" key="1">
    <source>
        <dbReference type="ARBA" id="ARBA00011738"/>
    </source>
</evidence>
<dbReference type="GO" id="GO:0050385">
    <property type="term" value="F:ureidoglycolate lyase activity"/>
    <property type="evidence" value="ECO:0007669"/>
    <property type="project" value="UniProtKB-EC"/>
</dbReference>
<keyword evidence="6" id="KW-1185">Reference proteome</keyword>
<organism evidence="5 6">
    <name type="scientific">Paracidovorax wautersii</name>
    <dbReference type="NCBI Taxonomy" id="1177982"/>
    <lineage>
        <taxon>Bacteria</taxon>
        <taxon>Pseudomonadati</taxon>
        <taxon>Pseudomonadota</taxon>
        <taxon>Betaproteobacteria</taxon>
        <taxon>Burkholderiales</taxon>
        <taxon>Comamonadaceae</taxon>
        <taxon>Paracidovorax</taxon>
    </lineage>
</organism>
<accession>A0ABU1IAR3</accession>
<evidence type="ECO:0000256" key="3">
    <source>
        <dbReference type="ARBA" id="ARBA00023239"/>
    </source>
</evidence>
<dbReference type="RefSeq" id="WP_309827420.1">
    <property type="nucleotide sequence ID" value="NZ_JAVIZX010000001.1"/>
</dbReference>
<evidence type="ECO:0000256" key="2">
    <source>
        <dbReference type="ARBA" id="ARBA00022631"/>
    </source>
</evidence>
<evidence type="ECO:0000256" key="4">
    <source>
        <dbReference type="ARBA" id="ARBA00047684"/>
    </source>
</evidence>
<evidence type="ECO:0000313" key="6">
    <source>
        <dbReference type="Proteomes" id="UP001267710"/>
    </source>
</evidence>
<dbReference type="Pfam" id="PF04115">
    <property type="entry name" value="Ureidogly_lyase"/>
    <property type="match status" value="1"/>
</dbReference>
<dbReference type="PIRSF" id="PIRSF017306">
    <property type="entry name" value="Ureidogly_hydro"/>
    <property type="match status" value="1"/>
</dbReference>
<dbReference type="InterPro" id="IPR047233">
    <property type="entry name" value="UAH_cupin"/>
</dbReference>
<dbReference type="InterPro" id="IPR011051">
    <property type="entry name" value="RmlC_Cupin_sf"/>
</dbReference>
<dbReference type="Gene3D" id="2.60.120.480">
    <property type="entry name" value="Ureidoglycolate hydrolase"/>
    <property type="match status" value="1"/>
</dbReference>
<dbReference type="InterPro" id="IPR024060">
    <property type="entry name" value="Ureidoglycolate_lyase_dom_sf"/>
</dbReference>
<reference evidence="5 6" key="1">
    <citation type="submission" date="2023-08" db="EMBL/GenBank/DDBJ databases">
        <title>Functional and genomic diversity of the sorghum phyllosphere microbiome.</title>
        <authorList>
            <person name="Shade A."/>
        </authorList>
    </citation>
    <scope>NUCLEOTIDE SEQUENCE [LARGE SCALE GENOMIC DNA]</scope>
    <source>
        <strain evidence="5 6">SORGH_AS_0335</strain>
    </source>
</reference>
<name>A0ABU1IAR3_9BURK</name>
<dbReference type="PANTHER" id="PTHR21221">
    <property type="entry name" value="UREIDOGLYCOLATE HYDROLASE"/>
    <property type="match status" value="1"/>
</dbReference>
<sequence>MHADPVPPTPSLLVPQPLTTAAFAPYGTVLEAPETPGQSINAGNARRFDLVDDLQLNAAGGHALLALFRALPRSFPVPVRELERHVLGSQSFVPLGERRFVIVVAPAGPAPAATALRAFITNGQQGVTLHPGTWHHALLAVDGGDFIVLERAAEAVDCDLATLERALSLILHPQA</sequence>
<comment type="subunit">
    <text evidence="1">Homodimer.</text>
</comment>
<comment type="catalytic activity">
    <reaction evidence="4">
        <text>(S)-ureidoglycolate = urea + glyoxylate</text>
        <dbReference type="Rhea" id="RHEA:11304"/>
        <dbReference type="ChEBI" id="CHEBI:16199"/>
        <dbReference type="ChEBI" id="CHEBI:36655"/>
        <dbReference type="ChEBI" id="CHEBI:57296"/>
        <dbReference type="EC" id="4.3.2.3"/>
    </reaction>
</comment>
<dbReference type="EMBL" id="JAVIZX010000001">
    <property type="protein sequence ID" value="MDR6213683.1"/>
    <property type="molecule type" value="Genomic_DNA"/>
</dbReference>
<keyword evidence="3 5" id="KW-0456">Lyase</keyword>
<dbReference type="SUPFAM" id="SSF51182">
    <property type="entry name" value="RmlC-like cupins"/>
    <property type="match status" value="1"/>
</dbReference>
<gene>
    <name evidence="5" type="ORF">QE399_001372</name>
</gene>
<dbReference type="CDD" id="cd20298">
    <property type="entry name" value="cupin_UAH"/>
    <property type="match status" value="1"/>
</dbReference>
<dbReference type="EC" id="4.3.2.3" evidence="5"/>
<proteinExistence type="predicted"/>
<dbReference type="Proteomes" id="UP001267710">
    <property type="component" value="Unassembled WGS sequence"/>
</dbReference>
<keyword evidence="2" id="KW-0659">Purine metabolism</keyword>